<sequence length="224" mass="22371">MDTALLDLPAPTAARLRRPGWRDPRLLAGIAMVAAAVALGAWAVRTAQATVAVYAVRDTLVPGATLDADDLLVVDVRVPDAALAGYLPADEAVPQDAVLLRTVGAGELLPRSAVGAAADVAVRPIAVPVDSRPSDEVVPGAVVDVWFTPAAPTGSAARDAEPGAPRLLAAGVTVAEVATPDGAFSAGGSSVVHVLVPQDGLPDLLTALAADGTLVTVPVPGSGR</sequence>
<dbReference type="RefSeq" id="WP_013883182.1">
    <property type="nucleotide sequence ID" value="NC_015671.1"/>
</dbReference>
<keyword evidence="1" id="KW-1133">Transmembrane helix</keyword>
<dbReference type="Proteomes" id="UP000000485">
    <property type="component" value="Chromosome"/>
</dbReference>
<evidence type="ECO:0000256" key="1">
    <source>
        <dbReference type="SAM" id="Phobius"/>
    </source>
</evidence>
<dbReference type="EMBL" id="CP002665">
    <property type="protein sequence ID" value="AEI11663.1"/>
    <property type="molecule type" value="Genomic_DNA"/>
</dbReference>
<gene>
    <name evidence="2" type="ordered locus">Celgi_1144</name>
</gene>
<dbReference type="HOGENOM" id="CLU_081764_2_0_11"/>
<dbReference type="KEGG" id="cga:Celgi_1144"/>
<keyword evidence="1" id="KW-0472">Membrane</keyword>
<proteinExistence type="predicted"/>
<keyword evidence="1" id="KW-0812">Transmembrane</keyword>
<dbReference type="STRING" id="593907.Celgi_1144"/>
<evidence type="ECO:0000313" key="2">
    <source>
        <dbReference type="EMBL" id="AEI11663.1"/>
    </source>
</evidence>
<evidence type="ECO:0008006" key="4">
    <source>
        <dbReference type="Google" id="ProtNLM"/>
    </source>
</evidence>
<dbReference type="eggNOG" id="COG1261">
    <property type="taxonomic scope" value="Bacteria"/>
</dbReference>
<feature type="transmembrane region" description="Helical" evidence="1">
    <location>
        <begin position="26"/>
        <end position="44"/>
    </location>
</feature>
<dbReference type="AlphaFoldDB" id="F8A1B6"/>
<protein>
    <recommendedName>
        <fullName evidence="4">SAF domain protein</fullName>
    </recommendedName>
</protein>
<accession>F8A1B6</accession>
<keyword evidence="3" id="KW-1185">Reference proteome</keyword>
<dbReference type="OrthoDB" id="5192391at2"/>
<name>F8A1B6_CELGA</name>
<organism evidence="2 3">
    <name type="scientific">Cellulomonas gilvus (strain ATCC 13127 / NRRL B-14078)</name>
    <name type="common">Cellvibrio gilvus</name>
    <dbReference type="NCBI Taxonomy" id="593907"/>
    <lineage>
        <taxon>Bacteria</taxon>
        <taxon>Bacillati</taxon>
        <taxon>Actinomycetota</taxon>
        <taxon>Actinomycetes</taxon>
        <taxon>Micrococcales</taxon>
        <taxon>Cellulomonadaceae</taxon>
        <taxon>Cellulomonas</taxon>
    </lineage>
</organism>
<evidence type="ECO:0000313" key="3">
    <source>
        <dbReference type="Proteomes" id="UP000000485"/>
    </source>
</evidence>
<reference evidence="3" key="1">
    <citation type="submission" date="2011-04" db="EMBL/GenBank/DDBJ databases">
        <title>Complete sequence of Cellvibrio gilvus ATCC 13127.</title>
        <authorList>
            <person name="Lucas S."/>
            <person name="Han J."/>
            <person name="Lapidus A."/>
            <person name="Cheng J.-F."/>
            <person name="Goodwin L."/>
            <person name="Pitluck S."/>
            <person name="Peters L."/>
            <person name="Munk A."/>
            <person name="Detter J.C."/>
            <person name="Han C."/>
            <person name="Tapia R."/>
            <person name="Land M."/>
            <person name="Hauser L."/>
            <person name="Kyrpides N."/>
            <person name="Ivanova N."/>
            <person name="Ovchinnikova G."/>
            <person name="Pagani I."/>
            <person name="Mead D."/>
            <person name="Brumm P."/>
            <person name="Woyke T."/>
        </authorList>
    </citation>
    <scope>NUCLEOTIDE SEQUENCE [LARGE SCALE GENOMIC DNA]</scope>
    <source>
        <strain evidence="3">ATCC 13127 / NRRL B-14078</strain>
    </source>
</reference>